<feature type="domain" description="FIST" evidence="1">
    <location>
        <begin position="32"/>
        <end position="233"/>
    </location>
</feature>
<comment type="caution">
    <text evidence="3">The sequence shown here is derived from an EMBL/GenBank/DDBJ whole genome shotgun (WGS) entry which is preliminary data.</text>
</comment>
<reference evidence="3 4" key="1">
    <citation type="submission" date="2022-07" db="EMBL/GenBank/DDBJ databases">
        <title>Methylomonas rivi sp. nov., Methylomonas rosea sp. nov., Methylomonas aureus sp. nov. and Methylomonas subterranea sp. nov., four novel methanotrophs isolated from a freshwater creek and the deep terrestrial subsurface.</title>
        <authorList>
            <person name="Abin C."/>
            <person name="Sankaranarayanan K."/>
            <person name="Garner C."/>
            <person name="Sindelar R."/>
            <person name="Kotary K."/>
            <person name="Garner R."/>
            <person name="Barclay S."/>
            <person name="Lawson P."/>
            <person name="Krumholz L."/>
        </authorList>
    </citation>
    <scope>NUCLEOTIDE SEQUENCE [LARGE SCALE GENOMIC DNA]</scope>
    <source>
        <strain evidence="3 4">SURF-1</strain>
    </source>
</reference>
<dbReference type="EMBL" id="JANIBM010000004">
    <property type="protein sequence ID" value="MCQ8180582.1"/>
    <property type="molecule type" value="Genomic_DNA"/>
</dbReference>
<dbReference type="PANTHER" id="PTHR40252:SF2">
    <property type="entry name" value="BLR0328 PROTEIN"/>
    <property type="match status" value="1"/>
</dbReference>
<dbReference type="Pfam" id="PF08495">
    <property type="entry name" value="FIST"/>
    <property type="match status" value="1"/>
</dbReference>
<keyword evidence="4" id="KW-1185">Reference proteome</keyword>
<proteinExistence type="predicted"/>
<dbReference type="SMART" id="SM00897">
    <property type="entry name" value="FIST"/>
    <property type="match status" value="1"/>
</dbReference>
<protein>
    <submittedName>
        <fullName evidence="3">FIST C-terminal domain-containing protein</fullName>
    </submittedName>
</protein>
<dbReference type="InterPro" id="IPR013702">
    <property type="entry name" value="FIST_domain_N"/>
</dbReference>
<evidence type="ECO:0000313" key="4">
    <source>
        <dbReference type="Proteomes" id="UP001524569"/>
    </source>
</evidence>
<dbReference type="InterPro" id="IPR019494">
    <property type="entry name" value="FIST_C"/>
</dbReference>
<evidence type="ECO:0000259" key="2">
    <source>
        <dbReference type="SMART" id="SM01204"/>
    </source>
</evidence>
<dbReference type="Pfam" id="PF10442">
    <property type="entry name" value="FIST_C"/>
    <property type="match status" value="1"/>
</dbReference>
<feature type="domain" description="FIST C-domain" evidence="2">
    <location>
        <begin position="234"/>
        <end position="364"/>
    </location>
</feature>
<evidence type="ECO:0000313" key="3">
    <source>
        <dbReference type="EMBL" id="MCQ8180582.1"/>
    </source>
</evidence>
<dbReference type="PANTHER" id="PTHR40252">
    <property type="entry name" value="BLR0328 PROTEIN"/>
    <property type="match status" value="1"/>
</dbReference>
<organism evidence="3 4">
    <name type="scientific">Methylomonas aurea</name>
    <dbReference type="NCBI Taxonomy" id="2952224"/>
    <lineage>
        <taxon>Bacteria</taxon>
        <taxon>Pseudomonadati</taxon>
        <taxon>Pseudomonadota</taxon>
        <taxon>Gammaproteobacteria</taxon>
        <taxon>Methylococcales</taxon>
        <taxon>Methylococcaceae</taxon>
        <taxon>Methylomonas</taxon>
    </lineage>
</organism>
<evidence type="ECO:0000259" key="1">
    <source>
        <dbReference type="SMART" id="SM00897"/>
    </source>
</evidence>
<dbReference type="SMART" id="SM01204">
    <property type="entry name" value="FIST_C"/>
    <property type="match status" value="1"/>
</dbReference>
<name>A0ABT1UEL8_9GAMM</name>
<dbReference type="RefSeq" id="WP_256609944.1">
    <property type="nucleotide sequence ID" value="NZ_JANIBM010000004.1"/>
</dbReference>
<dbReference type="Proteomes" id="UP001524569">
    <property type="component" value="Unassembled WGS sequence"/>
</dbReference>
<accession>A0ABT1UEL8</accession>
<gene>
    <name evidence="3" type="ORF">NP603_05650</name>
</gene>
<sequence>MNANQTIRIAHVTAEDPDSAVAQLVAAIAQPEIAGVIFFCSSRYDTEALAAAVRRGFGDVPVAGCTTAGELGPLGMRDFSLVGASFSAEAFRIGGGLITDLRNSATADLQNFARSQLNAAADRTRFGSSPASFGYLLIDGLSRSEESVCSILQTELGDIPLLGGSAGDDLKFRRTQVYFQGRFHDDAAVLLLIETTLPYRIFLTQHFQPSAERLVVTAADTDQRVVHEINGLPAADEYARLIGFAPDALGPAVFAANPVVVMIDGNHYVRSIRSANADGSLAFYCAIEEGLVLRIAHGRDFSQNLADSFEAVNREIGKPLITLACDCVLRKLEAIADNAAESVNRILAENRVLGFNGYGEQFHGIHINQTFVAAAIGNISSEPADV</sequence>